<keyword evidence="2" id="KW-1133">Transmembrane helix</keyword>
<dbReference type="Proteomes" id="UP001501358">
    <property type="component" value="Unassembled WGS sequence"/>
</dbReference>
<gene>
    <name evidence="3" type="ORF">GCM10010406_44790</name>
</gene>
<feature type="transmembrane region" description="Helical" evidence="2">
    <location>
        <begin position="83"/>
        <end position="104"/>
    </location>
</feature>
<evidence type="ECO:0008006" key="5">
    <source>
        <dbReference type="Google" id="ProtNLM"/>
    </source>
</evidence>
<keyword evidence="2" id="KW-0472">Membrane</keyword>
<sequence length="133" mass="14014">MTFPQNAPGPRPSPAPGTPGDPEAREPRGAAGWAVRVAGVLVLLGASWFTWFAVALGGSMATGDCDFEENRARTVCTDWFADFAVWFPMGVALLAACLGTYGALSRRPGRGLLWPVAMLLLVVPWVVVGAIAD</sequence>
<organism evidence="3 4">
    <name type="scientific">Streptomyces thermolineatus</name>
    <dbReference type="NCBI Taxonomy" id="44033"/>
    <lineage>
        <taxon>Bacteria</taxon>
        <taxon>Bacillati</taxon>
        <taxon>Actinomycetota</taxon>
        <taxon>Actinomycetes</taxon>
        <taxon>Kitasatosporales</taxon>
        <taxon>Streptomycetaceae</taxon>
        <taxon>Streptomyces</taxon>
    </lineage>
</organism>
<accession>A0ABP5ZRG3</accession>
<evidence type="ECO:0000313" key="4">
    <source>
        <dbReference type="Proteomes" id="UP001501358"/>
    </source>
</evidence>
<feature type="region of interest" description="Disordered" evidence="1">
    <location>
        <begin position="1"/>
        <end position="28"/>
    </location>
</feature>
<keyword evidence="4" id="KW-1185">Reference proteome</keyword>
<dbReference type="RefSeq" id="WP_344385047.1">
    <property type="nucleotide sequence ID" value="NZ_BAAATA010000033.1"/>
</dbReference>
<feature type="transmembrane region" description="Helical" evidence="2">
    <location>
        <begin position="111"/>
        <end position="132"/>
    </location>
</feature>
<comment type="caution">
    <text evidence="3">The sequence shown here is derived from an EMBL/GenBank/DDBJ whole genome shotgun (WGS) entry which is preliminary data.</text>
</comment>
<dbReference type="EMBL" id="BAAATA010000033">
    <property type="protein sequence ID" value="GAA2503258.1"/>
    <property type="molecule type" value="Genomic_DNA"/>
</dbReference>
<reference evidence="4" key="1">
    <citation type="journal article" date="2019" name="Int. J. Syst. Evol. Microbiol.">
        <title>The Global Catalogue of Microorganisms (GCM) 10K type strain sequencing project: providing services to taxonomists for standard genome sequencing and annotation.</title>
        <authorList>
            <consortium name="The Broad Institute Genomics Platform"/>
            <consortium name="The Broad Institute Genome Sequencing Center for Infectious Disease"/>
            <person name="Wu L."/>
            <person name="Ma J."/>
        </authorList>
    </citation>
    <scope>NUCLEOTIDE SEQUENCE [LARGE SCALE GENOMIC DNA]</scope>
    <source>
        <strain evidence="4">JCM 6307</strain>
    </source>
</reference>
<keyword evidence="2" id="KW-0812">Transmembrane</keyword>
<feature type="compositionally biased region" description="Pro residues" evidence="1">
    <location>
        <begin position="7"/>
        <end position="19"/>
    </location>
</feature>
<evidence type="ECO:0000313" key="3">
    <source>
        <dbReference type="EMBL" id="GAA2503258.1"/>
    </source>
</evidence>
<evidence type="ECO:0000256" key="2">
    <source>
        <dbReference type="SAM" id="Phobius"/>
    </source>
</evidence>
<proteinExistence type="predicted"/>
<protein>
    <recommendedName>
        <fullName evidence="5">Integral membrane protein</fullName>
    </recommendedName>
</protein>
<evidence type="ECO:0000256" key="1">
    <source>
        <dbReference type="SAM" id="MobiDB-lite"/>
    </source>
</evidence>
<feature type="transmembrane region" description="Helical" evidence="2">
    <location>
        <begin position="33"/>
        <end position="54"/>
    </location>
</feature>
<name>A0ABP5ZRG3_9ACTN</name>